<keyword evidence="4" id="KW-1185">Reference proteome</keyword>
<dbReference type="Gene3D" id="3.40.1350.10">
    <property type="match status" value="1"/>
</dbReference>
<evidence type="ECO:0000313" key="4">
    <source>
        <dbReference type="Proteomes" id="UP000176087"/>
    </source>
</evidence>
<dbReference type="EMBL" id="LJGT01000041">
    <property type="protein sequence ID" value="OEU86395.1"/>
    <property type="molecule type" value="Genomic_DNA"/>
</dbReference>
<evidence type="ECO:0000313" key="3">
    <source>
        <dbReference type="EMBL" id="OEU86395.1"/>
    </source>
</evidence>
<dbReference type="InterPro" id="IPR011335">
    <property type="entry name" value="Restrct_endonuc-II-like"/>
</dbReference>
<name>A0A1E7JIU2_9ACTN</name>
<dbReference type="InterPro" id="IPR003509">
    <property type="entry name" value="UPF0102_YraN-like"/>
</dbReference>
<accession>A0A1E7JIU2</accession>
<dbReference type="PANTHER" id="PTHR34039:SF1">
    <property type="entry name" value="UPF0102 PROTEIN YRAN"/>
    <property type="match status" value="1"/>
</dbReference>
<comment type="similarity">
    <text evidence="1 2">Belongs to the UPF0102 family.</text>
</comment>
<protein>
    <recommendedName>
        <fullName evidence="2">UPF0102 protein AN215_26260</fullName>
    </recommendedName>
</protein>
<dbReference type="GO" id="GO:0003676">
    <property type="term" value="F:nucleic acid binding"/>
    <property type="evidence" value="ECO:0007669"/>
    <property type="project" value="InterPro"/>
</dbReference>
<dbReference type="Proteomes" id="UP000176087">
    <property type="component" value="Unassembled WGS sequence"/>
</dbReference>
<dbReference type="PANTHER" id="PTHR34039">
    <property type="entry name" value="UPF0102 PROTEIN YRAN"/>
    <property type="match status" value="1"/>
</dbReference>
<sequence>MSARQALGRYGEDVAARRLRQSGMVVLERNWRCAEGELDIVARDRDALVVCEVKTRRAGRGGTFEHPMSAVTPAKSARLRRLASRWLTECWLTRYGQPPRGGVRIDLVGVLLPGRGAPLVQHARGVA</sequence>
<organism evidence="3 4">
    <name type="scientific">Streptomyces abyssalis</name>
    <dbReference type="NCBI Taxonomy" id="933944"/>
    <lineage>
        <taxon>Bacteria</taxon>
        <taxon>Bacillati</taxon>
        <taxon>Actinomycetota</taxon>
        <taxon>Actinomycetes</taxon>
        <taxon>Kitasatosporales</taxon>
        <taxon>Streptomycetaceae</taxon>
        <taxon>Streptomyces</taxon>
    </lineage>
</organism>
<dbReference type="RefSeq" id="WP_070011319.1">
    <property type="nucleotide sequence ID" value="NZ_LJGS01000039.1"/>
</dbReference>
<dbReference type="InterPro" id="IPR011856">
    <property type="entry name" value="tRNA_endonuc-like_dom_sf"/>
</dbReference>
<dbReference type="AlphaFoldDB" id="A0A1E7JIU2"/>
<dbReference type="STRING" id="933944.AN215_26260"/>
<comment type="caution">
    <text evidence="3">The sequence shown here is derived from an EMBL/GenBank/DDBJ whole genome shotgun (WGS) entry which is preliminary data.</text>
</comment>
<dbReference type="PATRIC" id="fig|933944.5.peg.4060"/>
<reference evidence="3 4" key="1">
    <citation type="journal article" date="2016" name="Front. Microbiol.">
        <title>Comparative Genomics Analysis of Streptomyces Species Reveals Their Adaptation to the Marine Environment and Their Diversity at the Genomic Level.</title>
        <authorList>
            <person name="Tian X."/>
            <person name="Zhang Z."/>
            <person name="Yang T."/>
            <person name="Chen M."/>
            <person name="Li J."/>
            <person name="Chen F."/>
            <person name="Yang J."/>
            <person name="Li W."/>
            <person name="Zhang B."/>
            <person name="Zhang Z."/>
            <person name="Wu J."/>
            <person name="Zhang C."/>
            <person name="Long L."/>
            <person name="Xiao J."/>
        </authorList>
    </citation>
    <scope>NUCLEOTIDE SEQUENCE [LARGE SCALE GENOMIC DNA]</scope>
    <source>
        <strain evidence="3 4">SCSIO 10390</strain>
    </source>
</reference>
<evidence type="ECO:0000256" key="2">
    <source>
        <dbReference type="HAMAP-Rule" id="MF_00048"/>
    </source>
</evidence>
<gene>
    <name evidence="3" type="ORF">AN215_26260</name>
</gene>
<dbReference type="Pfam" id="PF02021">
    <property type="entry name" value="UPF0102"/>
    <property type="match status" value="1"/>
</dbReference>
<dbReference type="NCBIfam" id="NF009154">
    <property type="entry name" value="PRK12497.3-3"/>
    <property type="match status" value="1"/>
</dbReference>
<dbReference type="SUPFAM" id="SSF52980">
    <property type="entry name" value="Restriction endonuclease-like"/>
    <property type="match status" value="1"/>
</dbReference>
<evidence type="ECO:0000256" key="1">
    <source>
        <dbReference type="ARBA" id="ARBA00006738"/>
    </source>
</evidence>
<proteinExistence type="inferred from homology"/>
<dbReference type="OrthoDB" id="9794876at2"/>
<dbReference type="HAMAP" id="MF_00048">
    <property type="entry name" value="UPF0102"/>
    <property type="match status" value="1"/>
</dbReference>
<dbReference type="CDD" id="cd20736">
    <property type="entry name" value="PoNe_Nuclease"/>
    <property type="match status" value="1"/>
</dbReference>